<dbReference type="PANTHER" id="PTHR12992:SF44">
    <property type="entry name" value="NUDIX HYDROLASE DOMAIN-CONTAINING PROTEIN"/>
    <property type="match status" value="1"/>
</dbReference>
<reference evidence="2" key="1">
    <citation type="submission" date="2023-08" db="EMBL/GenBank/DDBJ databases">
        <authorList>
            <person name="Chen Y."/>
            <person name="Shah S."/>
            <person name="Dougan E. K."/>
            <person name="Thang M."/>
            <person name="Chan C."/>
        </authorList>
    </citation>
    <scope>NUCLEOTIDE SEQUENCE</scope>
</reference>
<proteinExistence type="predicted"/>
<gene>
    <name evidence="2" type="ORF">EVOR1521_LOCUS20076</name>
</gene>
<evidence type="ECO:0000259" key="1">
    <source>
        <dbReference type="PROSITE" id="PS51462"/>
    </source>
</evidence>
<comment type="caution">
    <text evidence="2">The sequence shown here is derived from an EMBL/GenBank/DDBJ whole genome shotgun (WGS) entry which is preliminary data.</text>
</comment>
<feature type="domain" description="Nudix hydrolase" evidence="1">
    <location>
        <begin position="25"/>
        <end position="165"/>
    </location>
</feature>
<dbReference type="PROSITE" id="PS51462">
    <property type="entry name" value="NUDIX"/>
    <property type="match status" value="1"/>
</dbReference>
<dbReference type="SUPFAM" id="SSF55811">
    <property type="entry name" value="Nudix"/>
    <property type="match status" value="1"/>
</dbReference>
<dbReference type="Pfam" id="PF00293">
    <property type="entry name" value="NUDIX"/>
    <property type="match status" value="1"/>
</dbReference>
<dbReference type="InterPro" id="IPR000086">
    <property type="entry name" value="NUDIX_hydrolase_dom"/>
</dbReference>
<dbReference type="EMBL" id="CAUJNA010003206">
    <property type="protein sequence ID" value="CAJ1395700.1"/>
    <property type="molecule type" value="Genomic_DNA"/>
</dbReference>
<keyword evidence="3" id="KW-1185">Reference proteome</keyword>
<dbReference type="PANTHER" id="PTHR12992">
    <property type="entry name" value="NUDIX HYDROLASE"/>
    <property type="match status" value="1"/>
</dbReference>
<protein>
    <recommendedName>
        <fullName evidence="1">Nudix hydrolase domain-containing protein</fullName>
    </recommendedName>
</protein>
<dbReference type="Proteomes" id="UP001178507">
    <property type="component" value="Unassembled WGS sequence"/>
</dbReference>
<dbReference type="GO" id="GO:0010945">
    <property type="term" value="F:coenzyme A diphosphatase activity"/>
    <property type="evidence" value="ECO:0007669"/>
    <property type="project" value="InterPro"/>
</dbReference>
<dbReference type="AlphaFoldDB" id="A0AA36IZF9"/>
<evidence type="ECO:0000313" key="3">
    <source>
        <dbReference type="Proteomes" id="UP001178507"/>
    </source>
</evidence>
<dbReference type="Gene3D" id="3.90.79.10">
    <property type="entry name" value="Nucleoside Triphosphate Pyrophosphohydrolase"/>
    <property type="match status" value="1"/>
</dbReference>
<dbReference type="InterPro" id="IPR015797">
    <property type="entry name" value="NUDIX_hydrolase-like_dom_sf"/>
</dbReference>
<evidence type="ECO:0000313" key="2">
    <source>
        <dbReference type="EMBL" id="CAJ1395700.1"/>
    </source>
</evidence>
<dbReference type="InterPro" id="IPR045121">
    <property type="entry name" value="CoAse"/>
</dbReference>
<name>A0AA36IZF9_9DINO</name>
<sequence length="189" mass="20597">MSSLAARQLAQIQASLSRPTPRLRGDQRAVVACLLRQGEGLDVFFILRAQSQGSGARWSGQVGFPGGHVEKGEEDHDAVSRECREEVGLLLDEPGTYRYLGSVAERAVARRRGTLAVACRIYEQVVPASPKHLQASEVAACGWVPLQVLLGDAEPLRWSALHGAAGAMWDGFPLLARHFWHLLILFCSS</sequence>
<accession>A0AA36IZF9</accession>
<organism evidence="2 3">
    <name type="scientific">Effrenium voratum</name>
    <dbReference type="NCBI Taxonomy" id="2562239"/>
    <lineage>
        <taxon>Eukaryota</taxon>
        <taxon>Sar</taxon>
        <taxon>Alveolata</taxon>
        <taxon>Dinophyceae</taxon>
        <taxon>Suessiales</taxon>
        <taxon>Symbiodiniaceae</taxon>
        <taxon>Effrenium</taxon>
    </lineage>
</organism>